<gene>
    <name evidence="3" type="ORF">RND71_008848</name>
</gene>
<dbReference type="InterPro" id="IPR027417">
    <property type="entry name" value="P-loop_NTPase"/>
</dbReference>
<dbReference type="Proteomes" id="UP001291623">
    <property type="component" value="Unassembled WGS sequence"/>
</dbReference>
<dbReference type="GO" id="GO:0005739">
    <property type="term" value="C:mitochondrion"/>
    <property type="evidence" value="ECO:0007669"/>
    <property type="project" value="TreeGrafter"/>
</dbReference>
<sequence>MELIYTGFTQKPNKKRCQQKIPYLVLSVIKDTQSRTRRRRSDKSGTSSSSISRKDSNFKLILSEGRDNDDSYGCICPGCGIFMQDENPNLPGYYKEKKVEQDIEDFLDDEDVVGDGVDEEEEFGDYIEGELEENEGEEMGSDSEDGFDDWDSELEDDDDDDLKELDGFLPAGLGYGNITEEVLEKGKKKRVSKSERKKTAREAAKGEKEEVTVCARCHSLRNYGQVKNELAENLIPDFDFDQLITTRLMKPTGKADATVVVMVVDCVDFDGSFPKRAAKSLFKALEQSKDGVKQSKKLPKLVLVATKVDLLPSQISPARLDKWVRHRAKANGAPKLSGVYMVSSRKDLGVRNLLAFIKELAGPRGNVWIIGAQNAGKSTLINAFAKKEGVKATKLTEAPVPGTTLGILRIGGILSAKAKMYDTPGLLHPYLMLMRLNREEQKMQGQTVHIGGLVRLDLVHASVETIYVTVWASPSVSLHLGKTENADELKNNHAGVRLQPPTSMERVSELGQWQMREVKACGTSWDVKSMDVAVAGLGWFSLGLKGEADLALWTYDGIQITLREPLVLDRAASIERPGFWLPKAISEAIANPSKLEGEEARKENSPDKTMQLTEVSD</sequence>
<feature type="domain" description="CP-type G" evidence="2">
    <location>
        <begin position="246"/>
        <end position="429"/>
    </location>
</feature>
<evidence type="ECO:0000259" key="2">
    <source>
        <dbReference type="PROSITE" id="PS51721"/>
    </source>
</evidence>
<feature type="region of interest" description="Disordered" evidence="1">
    <location>
        <begin position="130"/>
        <end position="152"/>
    </location>
</feature>
<protein>
    <recommendedName>
        <fullName evidence="2">CP-type G domain-containing protein</fullName>
    </recommendedName>
</protein>
<dbReference type="InterPro" id="IPR048422">
    <property type="entry name" value="NOA1/YqeH-like_C"/>
</dbReference>
<feature type="compositionally biased region" description="Polar residues" evidence="1">
    <location>
        <begin position="607"/>
        <end position="617"/>
    </location>
</feature>
<evidence type="ECO:0000313" key="4">
    <source>
        <dbReference type="Proteomes" id="UP001291623"/>
    </source>
</evidence>
<organism evidence="3 4">
    <name type="scientific">Anisodus tanguticus</name>
    <dbReference type="NCBI Taxonomy" id="243964"/>
    <lineage>
        <taxon>Eukaryota</taxon>
        <taxon>Viridiplantae</taxon>
        <taxon>Streptophyta</taxon>
        <taxon>Embryophyta</taxon>
        <taxon>Tracheophyta</taxon>
        <taxon>Spermatophyta</taxon>
        <taxon>Magnoliopsida</taxon>
        <taxon>eudicotyledons</taxon>
        <taxon>Gunneridae</taxon>
        <taxon>Pentapetalae</taxon>
        <taxon>asterids</taxon>
        <taxon>lamiids</taxon>
        <taxon>Solanales</taxon>
        <taxon>Solanaceae</taxon>
        <taxon>Solanoideae</taxon>
        <taxon>Hyoscyameae</taxon>
        <taxon>Anisodus</taxon>
    </lineage>
</organism>
<dbReference type="SUPFAM" id="SSF52540">
    <property type="entry name" value="P-loop containing nucleoside triphosphate hydrolases"/>
    <property type="match status" value="1"/>
</dbReference>
<dbReference type="PANTHER" id="PTHR46434:SF3">
    <property type="entry name" value="GTP-BINDING PROTEIN BRASSINAZOLE INSENSITIVE PALE GREEN 2, CHLOROPLASTIC"/>
    <property type="match status" value="1"/>
</dbReference>
<dbReference type="InterPro" id="IPR006073">
    <property type="entry name" value="GTP-bd"/>
</dbReference>
<dbReference type="InterPro" id="IPR030378">
    <property type="entry name" value="G_CP_dom"/>
</dbReference>
<feature type="region of interest" description="Disordered" evidence="1">
    <location>
        <begin position="32"/>
        <end position="52"/>
    </location>
</feature>
<dbReference type="PANTHER" id="PTHR46434">
    <property type="entry name" value="GENETIC INTERACTOR OF PROHIBITINS 3, MITOCHONDRIAL"/>
    <property type="match status" value="1"/>
</dbReference>
<accession>A0AAE1VU42</accession>
<dbReference type="GO" id="GO:0009570">
    <property type="term" value="C:chloroplast stroma"/>
    <property type="evidence" value="ECO:0007669"/>
    <property type="project" value="TreeGrafter"/>
</dbReference>
<keyword evidence="4" id="KW-1185">Reference proteome</keyword>
<dbReference type="CDD" id="cd01855">
    <property type="entry name" value="YqeH"/>
    <property type="match status" value="1"/>
</dbReference>
<dbReference type="InterPro" id="IPR050896">
    <property type="entry name" value="Mito_lipid_metab_GTPase"/>
</dbReference>
<feature type="compositionally biased region" description="Basic and acidic residues" evidence="1">
    <location>
        <begin position="595"/>
        <end position="606"/>
    </location>
</feature>
<dbReference type="PROSITE" id="PS51721">
    <property type="entry name" value="G_CP"/>
    <property type="match status" value="1"/>
</dbReference>
<evidence type="ECO:0000313" key="3">
    <source>
        <dbReference type="EMBL" id="KAK4373464.1"/>
    </source>
</evidence>
<feature type="region of interest" description="Disordered" evidence="1">
    <location>
        <begin position="592"/>
        <end position="617"/>
    </location>
</feature>
<dbReference type="GO" id="GO:1901259">
    <property type="term" value="P:chloroplast rRNA processing"/>
    <property type="evidence" value="ECO:0007669"/>
    <property type="project" value="TreeGrafter"/>
</dbReference>
<comment type="caution">
    <text evidence="3">The sequence shown here is derived from an EMBL/GenBank/DDBJ whole genome shotgun (WGS) entry which is preliminary data.</text>
</comment>
<dbReference type="GO" id="GO:0005525">
    <property type="term" value="F:GTP binding"/>
    <property type="evidence" value="ECO:0007669"/>
    <property type="project" value="InterPro"/>
</dbReference>
<evidence type="ECO:0000256" key="1">
    <source>
        <dbReference type="SAM" id="MobiDB-lite"/>
    </source>
</evidence>
<name>A0AAE1VU42_9SOLA</name>
<dbReference type="EMBL" id="JAVYJV010000004">
    <property type="protein sequence ID" value="KAK4373464.1"/>
    <property type="molecule type" value="Genomic_DNA"/>
</dbReference>
<dbReference type="Gene3D" id="3.40.50.300">
    <property type="entry name" value="P-loop containing nucleotide triphosphate hydrolases"/>
    <property type="match status" value="1"/>
</dbReference>
<dbReference type="Pfam" id="PF21516">
    <property type="entry name" value="YqeH-like_C"/>
    <property type="match status" value="1"/>
</dbReference>
<reference evidence="3" key="1">
    <citation type="submission" date="2023-12" db="EMBL/GenBank/DDBJ databases">
        <title>Genome assembly of Anisodus tanguticus.</title>
        <authorList>
            <person name="Wang Y.-J."/>
        </authorList>
    </citation>
    <scope>NUCLEOTIDE SEQUENCE</scope>
    <source>
        <strain evidence="3">KB-2021</strain>
        <tissue evidence="3">Leaf</tissue>
    </source>
</reference>
<dbReference type="AlphaFoldDB" id="A0AAE1VU42"/>
<dbReference type="Pfam" id="PF01926">
    <property type="entry name" value="MMR_HSR1"/>
    <property type="match status" value="1"/>
</dbReference>
<proteinExistence type="predicted"/>
<dbReference type="GO" id="GO:0009742">
    <property type="term" value="P:brassinosteroid mediated signaling pathway"/>
    <property type="evidence" value="ECO:0007669"/>
    <property type="project" value="TreeGrafter"/>
</dbReference>